<gene>
    <name evidence="1" type="ORF">J2S17_002668</name>
</gene>
<proteinExistence type="predicted"/>
<dbReference type="EMBL" id="JAUSUB010000010">
    <property type="protein sequence ID" value="MDQ0270783.1"/>
    <property type="molecule type" value="Genomic_DNA"/>
</dbReference>
<sequence>MEERIKDLDEWKDDLAECKEEWNSGSTKFVPYLIDLAEKEQKEIERLKKYEISHAELQLFAGYCLNDLFENGGSMCEEWKTFIKQTRDRMLELQDI</sequence>
<dbReference type="Proteomes" id="UP001238088">
    <property type="component" value="Unassembled WGS sequence"/>
</dbReference>
<protein>
    <recommendedName>
        <fullName evidence="3">DUF1048 domain-containing protein</fullName>
    </recommendedName>
</protein>
<dbReference type="RefSeq" id="WP_307475485.1">
    <property type="nucleotide sequence ID" value="NZ_JAUSUB010000010.1"/>
</dbReference>
<comment type="caution">
    <text evidence="1">The sequence shown here is derived from an EMBL/GenBank/DDBJ whole genome shotgun (WGS) entry which is preliminary data.</text>
</comment>
<organism evidence="1 2">
    <name type="scientific">Cytobacillus purgationiresistens</name>
    <dbReference type="NCBI Taxonomy" id="863449"/>
    <lineage>
        <taxon>Bacteria</taxon>
        <taxon>Bacillati</taxon>
        <taxon>Bacillota</taxon>
        <taxon>Bacilli</taxon>
        <taxon>Bacillales</taxon>
        <taxon>Bacillaceae</taxon>
        <taxon>Cytobacillus</taxon>
    </lineage>
</organism>
<reference evidence="1 2" key="1">
    <citation type="submission" date="2023-07" db="EMBL/GenBank/DDBJ databases">
        <title>Genomic Encyclopedia of Type Strains, Phase IV (KMG-IV): sequencing the most valuable type-strain genomes for metagenomic binning, comparative biology and taxonomic classification.</title>
        <authorList>
            <person name="Goeker M."/>
        </authorList>
    </citation>
    <scope>NUCLEOTIDE SEQUENCE [LARGE SCALE GENOMIC DNA]</scope>
    <source>
        <strain evidence="1 2">DSM 23494</strain>
    </source>
</reference>
<accession>A0ABU0AK54</accession>
<evidence type="ECO:0008006" key="3">
    <source>
        <dbReference type="Google" id="ProtNLM"/>
    </source>
</evidence>
<evidence type="ECO:0000313" key="2">
    <source>
        <dbReference type="Proteomes" id="UP001238088"/>
    </source>
</evidence>
<evidence type="ECO:0000313" key="1">
    <source>
        <dbReference type="EMBL" id="MDQ0270783.1"/>
    </source>
</evidence>
<keyword evidence="2" id="KW-1185">Reference proteome</keyword>
<name>A0ABU0AK54_9BACI</name>